<keyword evidence="1" id="KW-0614">Plasmid</keyword>
<dbReference type="SUPFAM" id="SSF47598">
    <property type="entry name" value="Ribbon-helix-helix"/>
    <property type="match status" value="1"/>
</dbReference>
<keyword evidence="2" id="KW-1185">Reference proteome</keyword>
<accession>A0ABN4X839</accession>
<geneLocation type="plasmid" evidence="1 2">
    <name>unnamed2</name>
</geneLocation>
<sequence length="64" mass="7194">MAINTTKDALNSTSRHSIEKLETLNFKVPADFKKAFKGYAVAQGMTMVDLLREGFELSKDNRKS</sequence>
<dbReference type="Proteomes" id="UP000188174">
    <property type="component" value="Plasmid unnamed2"/>
</dbReference>
<dbReference type="Gene3D" id="1.10.1220.10">
    <property type="entry name" value="Met repressor-like"/>
    <property type="match status" value="1"/>
</dbReference>
<organism evidence="1 2">
    <name type="scientific">Roseibium algicola</name>
    <dbReference type="NCBI Taxonomy" id="2857014"/>
    <lineage>
        <taxon>Bacteria</taxon>
        <taxon>Pseudomonadati</taxon>
        <taxon>Pseudomonadota</taxon>
        <taxon>Alphaproteobacteria</taxon>
        <taxon>Hyphomicrobiales</taxon>
        <taxon>Stappiaceae</taxon>
        <taxon>Roseibium</taxon>
    </lineage>
</organism>
<name>A0ABN4X839_9HYPH</name>
<protein>
    <submittedName>
        <fullName evidence="1">Uncharacterized protein</fullName>
    </submittedName>
</protein>
<dbReference type="InterPro" id="IPR013321">
    <property type="entry name" value="Arc_rbn_hlx_hlx"/>
</dbReference>
<dbReference type="EMBL" id="CP019632">
    <property type="protein sequence ID" value="AQQ08150.1"/>
    <property type="molecule type" value="Genomic_DNA"/>
</dbReference>
<reference evidence="1 2" key="1">
    <citation type="submission" date="2017-02" db="EMBL/GenBank/DDBJ databases">
        <authorList>
            <person name="Jeong S."/>
        </authorList>
    </citation>
    <scope>NUCLEOTIDE SEQUENCE [LARGE SCALE GENOMIC DNA]</scope>
    <source>
        <strain evidence="1 2">RMAR6-6</strain>
        <plasmid evidence="1 2">unnamed2</plasmid>
    </source>
</reference>
<evidence type="ECO:0000313" key="1">
    <source>
        <dbReference type="EMBL" id="AQQ08150.1"/>
    </source>
</evidence>
<dbReference type="InterPro" id="IPR010985">
    <property type="entry name" value="Ribbon_hlx_hlx"/>
</dbReference>
<evidence type="ECO:0000313" key="2">
    <source>
        <dbReference type="Proteomes" id="UP000188174"/>
    </source>
</evidence>
<dbReference type="RefSeq" id="WP_062492162.1">
    <property type="nucleotide sequence ID" value="NZ_CP019632.1"/>
</dbReference>
<gene>
    <name evidence="1" type="ORF">B0E33_30455</name>
</gene>
<proteinExistence type="predicted"/>